<dbReference type="EMBL" id="LSMT01000312">
    <property type="protein sequence ID" value="PFX20575.1"/>
    <property type="molecule type" value="Genomic_DNA"/>
</dbReference>
<evidence type="ECO:0000256" key="5">
    <source>
        <dbReference type="SAM" id="MobiDB-lite"/>
    </source>
</evidence>
<dbReference type="InterPro" id="IPR001293">
    <property type="entry name" value="Znf_TRAF"/>
</dbReference>
<dbReference type="InterPro" id="IPR013083">
    <property type="entry name" value="Znf_RING/FYVE/PHD"/>
</dbReference>
<dbReference type="PROSITE" id="PS50145">
    <property type="entry name" value="ZF_TRAF"/>
    <property type="match status" value="1"/>
</dbReference>
<evidence type="ECO:0000259" key="7">
    <source>
        <dbReference type="PROSITE" id="PS50994"/>
    </source>
</evidence>
<dbReference type="InterPro" id="IPR036397">
    <property type="entry name" value="RNaseH_sf"/>
</dbReference>
<evidence type="ECO:0000256" key="4">
    <source>
        <dbReference type="PROSITE-ProRule" id="PRU00207"/>
    </source>
</evidence>
<dbReference type="Pfam" id="PF21366">
    <property type="entry name" value="TRAFD1-XIAF1_ZnF"/>
    <property type="match status" value="1"/>
</dbReference>
<dbReference type="Pfam" id="PF17921">
    <property type="entry name" value="Integrase_H2C2"/>
    <property type="match status" value="1"/>
</dbReference>
<dbReference type="InterPro" id="IPR001584">
    <property type="entry name" value="Integrase_cat-core"/>
</dbReference>
<name>A0A2B4RWF6_STYPI</name>
<dbReference type="Gene3D" id="3.30.40.10">
    <property type="entry name" value="Zinc/RING finger domain, C3HC4 (zinc finger)"/>
    <property type="match status" value="2"/>
</dbReference>
<keyword evidence="2 4" id="KW-0863">Zinc-finger</keyword>
<dbReference type="Pfam" id="PF00665">
    <property type="entry name" value="rve"/>
    <property type="match status" value="1"/>
</dbReference>
<dbReference type="PANTHER" id="PTHR47331">
    <property type="entry name" value="PHD-TYPE DOMAIN-CONTAINING PROTEIN"/>
    <property type="match status" value="1"/>
</dbReference>
<comment type="caution">
    <text evidence="8">The sequence shown here is derived from an EMBL/GenBank/DDBJ whole genome shotgun (WGS) entry which is preliminary data.</text>
</comment>
<gene>
    <name evidence="8" type="primary">Trafd1</name>
    <name evidence="8" type="ORF">AWC38_SpisGene14978</name>
</gene>
<accession>A0A2B4RWF6</accession>
<dbReference type="Pfam" id="PF18701">
    <property type="entry name" value="DUF5641"/>
    <property type="match status" value="1"/>
</dbReference>
<evidence type="ECO:0000259" key="6">
    <source>
        <dbReference type="PROSITE" id="PS50145"/>
    </source>
</evidence>
<dbReference type="PROSITE" id="PS50994">
    <property type="entry name" value="INTEGRASE"/>
    <property type="match status" value="1"/>
</dbReference>
<reference evidence="9" key="1">
    <citation type="journal article" date="2017" name="bioRxiv">
        <title>Comparative analysis of the genomes of Stylophora pistillata and Acropora digitifera provides evidence for extensive differences between species of corals.</title>
        <authorList>
            <person name="Voolstra C.R."/>
            <person name="Li Y."/>
            <person name="Liew Y.J."/>
            <person name="Baumgarten S."/>
            <person name="Zoccola D."/>
            <person name="Flot J.-F."/>
            <person name="Tambutte S."/>
            <person name="Allemand D."/>
            <person name="Aranda M."/>
        </authorList>
    </citation>
    <scope>NUCLEOTIDE SEQUENCE [LARGE SCALE GENOMIC DNA]</scope>
</reference>
<protein>
    <submittedName>
        <fullName evidence="8">TRAF-type zinc finger domain-containing protein 1</fullName>
    </submittedName>
</protein>
<evidence type="ECO:0000313" key="8">
    <source>
        <dbReference type="EMBL" id="PFX20575.1"/>
    </source>
</evidence>
<dbReference type="InterPro" id="IPR041588">
    <property type="entry name" value="Integrase_H2C2"/>
</dbReference>
<organism evidence="8 9">
    <name type="scientific">Stylophora pistillata</name>
    <name type="common">Smooth cauliflower coral</name>
    <dbReference type="NCBI Taxonomy" id="50429"/>
    <lineage>
        <taxon>Eukaryota</taxon>
        <taxon>Metazoa</taxon>
        <taxon>Cnidaria</taxon>
        <taxon>Anthozoa</taxon>
        <taxon>Hexacorallia</taxon>
        <taxon>Scleractinia</taxon>
        <taxon>Astrocoeniina</taxon>
        <taxon>Pocilloporidae</taxon>
        <taxon>Stylophora</taxon>
    </lineage>
</organism>
<evidence type="ECO:0000256" key="2">
    <source>
        <dbReference type="ARBA" id="ARBA00022771"/>
    </source>
</evidence>
<dbReference type="SUPFAM" id="SSF53098">
    <property type="entry name" value="Ribonuclease H-like"/>
    <property type="match status" value="1"/>
</dbReference>
<dbReference type="GO" id="GO:0003676">
    <property type="term" value="F:nucleic acid binding"/>
    <property type="evidence" value="ECO:0007669"/>
    <property type="project" value="InterPro"/>
</dbReference>
<dbReference type="InterPro" id="IPR049439">
    <property type="entry name" value="TRAFD1-XIAF1_Znf"/>
</dbReference>
<sequence length="919" mass="105952">MDNEGTICENCNKRVPSENYEIHFVHCKRNIVSCSLCGEAILRGEEKQHFEENHAEINCVQCGQKTTRSEEGNHLANDCGKRPIPCPYCELRLPRERMREHQEFCGSRTEFCHECSRYVLVRDFVNHESACDGGSNDRRLDLPVSLPCEFCGSLMQLDELDAHQRDCQRLEETEDLHIPLVVEDVDGVFREVVRTPDHFTSSDTDDDIETESEDNSIVALPCEICAELCPSDRLMEHQEQCIQEREGVQGSRTASESEEPLHGSDLPHFRFSRLHQNLFNNGGEGDSFTFTNFTMEGARYDLLANVFRDMEDPRWPFEMMRNIWAQKIREKDFIEWRHVGTSQNPADIGSRGCDGDKLPRLWLEGPEWLSDLERWPPHLLTEPTEETEAEAKLTKELFRTAVETKNELDNILEKHNYWTTIRVTAWIRRFLDNCRLSKEARTRGPLTTAETDKQAQWWFRRAQESYSGTEYFKQDQLRLNLQKNGLGLYECRGRIQGSYPIYLPPDAPLSEKLTQDAHIMTLHGGVGLTMAFIRGEFWIPRLRSLTKRAIKSCFGCKKFQAAAFQKPPPGNLPNDRTSGSVPFQVVGVDYAGPISYKIGKKRGDGKAYILLFACSLTRAIHLELLTNQTAEEFVKSFKRFIARRGRPQRVYSDNGRSFVAVSKWLKRIMKDEKLHDYLAHHHIAWQFNLSRAPWWGGQFERMIGLVKQALYKSIGGAHLTWGELEEVILDVEVTLNNRPLTYVEDDIQLPMLTPNKMMFGQPNLLPEDDVDSMEDGDLRKRARHIRRCKDVLWSRWTGEYIKSLRERHNLNHKKGGPPIKEGDVVLIQNDERNRGKWNLGIVVKLMKGRDGVVRAARLRAGKSYLERAIQQLCPMELSCDRTQKPQDPVLNPTARVFTPRRAAVAATERIRAIADQEEH</sequence>
<dbReference type="AlphaFoldDB" id="A0A2B4RWF6"/>
<feature type="domain" description="Integrase catalytic" evidence="7">
    <location>
        <begin position="578"/>
        <end position="762"/>
    </location>
</feature>
<feature type="zinc finger region" description="TRAF-type" evidence="4">
    <location>
        <begin position="23"/>
        <end position="99"/>
    </location>
</feature>
<dbReference type="OrthoDB" id="5986166at2759"/>
<feature type="region of interest" description="Disordered" evidence="5">
    <location>
        <begin position="244"/>
        <end position="266"/>
    </location>
</feature>
<keyword evidence="3 4" id="KW-0862">Zinc</keyword>
<dbReference type="STRING" id="50429.A0A2B4RWF6"/>
<evidence type="ECO:0000256" key="1">
    <source>
        <dbReference type="ARBA" id="ARBA00022723"/>
    </source>
</evidence>
<feature type="domain" description="TRAF-type" evidence="6">
    <location>
        <begin position="23"/>
        <end position="99"/>
    </location>
</feature>
<dbReference type="Gene3D" id="3.30.420.10">
    <property type="entry name" value="Ribonuclease H-like superfamily/Ribonuclease H"/>
    <property type="match status" value="1"/>
</dbReference>
<dbReference type="GO" id="GO:0015074">
    <property type="term" value="P:DNA integration"/>
    <property type="evidence" value="ECO:0007669"/>
    <property type="project" value="InterPro"/>
</dbReference>
<keyword evidence="9" id="KW-1185">Reference proteome</keyword>
<dbReference type="GO" id="GO:0008270">
    <property type="term" value="F:zinc ion binding"/>
    <property type="evidence" value="ECO:0007669"/>
    <property type="project" value="UniProtKB-KW"/>
</dbReference>
<dbReference type="InterPro" id="IPR040676">
    <property type="entry name" value="DUF5641"/>
</dbReference>
<dbReference type="InterPro" id="IPR012337">
    <property type="entry name" value="RNaseH-like_sf"/>
</dbReference>
<proteinExistence type="predicted"/>
<keyword evidence="1 4" id="KW-0479">Metal-binding</keyword>
<evidence type="ECO:0000313" key="9">
    <source>
        <dbReference type="Proteomes" id="UP000225706"/>
    </source>
</evidence>
<dbReference type="Proteomes" id="UP000225706">
    <property type="component" value="Unassembled WGS sequence"/>
</dbReference>
<evidence type="ECO:0000256" key="3">
    <source>
        <dbReference type="ARBA" id="ARBA00022833"/>
    </source>
</evidence>